<evidence type="ECO:0008006" key="5">
    <source>
        <dbReference type="Google" id="ProtNLM"/>
    </source>
</evidence>
<dbReference type="Proteomes" id="UP000185860">
    <property type="component" value="Unassembled WGS sequence"/>
</dbReference>
<organism evidence="3 4">
    <name type="scientific">[Phormidium ambiguum] IAM M-71</name>
    <dbReference type="NCBI Taxonomy" id="454136"/>
    <lineage>
        <taxon>Bacteria</taxon>
        <taxon>Bacillati</taxon>
        <taxon>Cyanobacteriota</taxon>
        <taxon>Cyanophyceae</taxon>
        <taxon>Oscillatoriophycideae</taxon>
        <taxon>Aerosakkonematales</taxon>
        <taxon>Aerosakkonemataceae</taxon>
        <taxon>Floridanema</taxon>
    </lineage>
</organism>
<accession>A0A1U7IHW8</accession>
<feature type="region of interest" description="Disordered" evidence="1">
    <location>
        <begin position="103"/>
        <end position="123"/>
    </location>
</feature>
<dbReference type="RefSeq" id="WP_073594609.1">
    <property type="nucleotide sequence ID" value="NZ_MRCE01000015.1"/>
</dbReference>
<feature type="chain" id="PRO_5013295968" description="Low temperature-induced protein" evidence="2">
    <location>
        <begin position="31"/>
        <end position="123"/>
    </location>
</feature>
<reference evidence="3 4" key="1">
    <citation type="submission" date="2016-11" db="EMBL/GenBank/DDBJ databases">
        <title>Draft Genome Sequences of Nine Cyanobacterial Strains from Diverse Habitats.</title>
        <authorList>
            <person name="Zhu T."/>
            <person name="Hou S."/>
            <person name="Lu X."/>
            <person name="Hess W.R."/>
        </authorList>
    </citation>
    <scope>NUCLEOTIDE SEQUENCE [LARGE SCALE GENOMIC DNA]</scope>
    <source>
        <strain evidence="3 4">IAM M-71</strain>
    </source>
</reference>
<feature type="compositionally biased region" description="Polar residues" evidence="1">
    <location>
        <begin position="110"/>
        <end position="123"/>
    </location>
</feature>
<feature type="region of interest" description="Disordered" evidence="1">
    <location>
        <begin position="35"/>
        <end position="55"/>
    </location>
</feature>
<evidence type="ECO:0000313" key="4">
    <source>
        <dbReference type="Proteomes" id="UP000185860"/>
    </source>
</evidence>
<keyword evidence="2" id="KW-0732">Signal</keyword>
<name>A0A1U7IHW8_9CYAN</name>
<dbReference type="EMBL" id="MRCE01000015">
    <property type="protein sequence ID" value="OKH36644.1"/>
    <property type="molecule type" value="Genomic_DNA"/>
</dbReference>
<comment type="caution">
    <text evidence="3">The sequence shown here is derived from an EMBL/GenBank/DDBJ whole genome shotgun (WGS) entry which is preliminary data.</text>
</comment>
<protein>
    <recommendedName>
        <fullName evidence="5">Low temperature-induced protein</fullName>
    </recommendedName>
</protein>
<sequence>MPFTSVTKIALSLFAGTTLSILLLPETTLAQNLNTDPSQDFQKEGDSINGGTGQSFSVFDLIHRSNLGSNRPPEEVIQEQNENLDEQATQLRSKQRRLLGIPNTFIDRLNPNSSPENTTTPNQ</sequence>
<dbReference type="AlphaFoldDB" id="A0A1U7IHW8"/>
<evidence type="ECO:0000313" key="3">
    <source>
        <dbReference type="EMBL" id="OKH36644.1"/>
    </source>
</evidence>
<proteinExistence type="predicted"/>
<evidence type="ECO:0000256" key="2">
    <source>
        <dbReference type="SAM" id="SignalP"/>
    </source>
</evidence>
<feature type="signal peptide" evidence="2">
    <location>
        <begin position="1"/>
        <end position="30"/>
    </location>
</feature>
<dbReference type="OrthoDB" id="466956at2"/>
<evidence type="ECO:0000256" key="1">
    <source>
        <dbReference type="SAM" id="MobiDB-lite"/>
    </source>
</evidence>
<gene>
    <name evidence="3" type="ORF">NIES2119_16590</name>
</gene>